<reference evidence="7" key="2">
    <citation type="journal article" date="2022" name="Microb. Genom.">
        <title>A chromosome-scale genome assembly of the tomato pathogen Cladosporium fulvum reveals a compartmentalized genome architecture and the presence of a dispensable chromosome.</title>
        <authorList>
            <person name="Zaccaron A.Z."/>
            <person name="Chen L.H."/>
            <person name="Samaras A."/>
            <person name="Stergiopoulos I."/>
        </authorList>
    </citation>
    <scope>NUCLEOTIDE SEQUENCE</scope>
    <source>
        <strain evidence="7">Race5_Kim</strain>
    </source>
</reference>
<evidence type="ECO:0000259" key="6">
    <source>
        <dbReference type="PROSITE" id="PS50089"/>
    </source>
</evidence>
<dbReference type="PANTHER" id="PTHR47094">
    <property type="entry name" value="ELFLESS, ISOFORM B"/>
    <property type="match status" value="1"/>
</dbReference>
<dbReference type="EMBL" id="CP090164">
    <property type="protein sequence ID" value="UJO14272.1"/>
    <property type="molecule type" value="Genomic_DNA"/>
</dbReference>
<dbReference type="PROSITE" id="PS00518">
    <property type="entry name" value="ZF_RING_1"/>
    <property type="match status" value="1"/>
</dbReference>
<dbReference type="KEGG" id="ffu:CLAFUR5_03538"/>
<dbReference type="PANTHER" id="PTHR47094:SF1">
    <property type="entry name" value="RING-TYPE E3 UBIQUITIN TRANSFERASE"/>
    <property type="match status" value="1"/>
</dbReference>
<dbReference type="InterPro" id="IPR017907">
    <property type="entry name" value="Znf_RING_CS"/>
</dbReference>
<dbReference type="RefSeq" id="XP_047758638.1">
    <property type="nucleotide sequence ID" value="XM_047902686.1"/>
</dbReference>
<feature type="domain" description="RING-type" evidence="6">
    <location>
        <begin position="108"/>
        <end position="154"/>
    </location>
</feature>
<sequence>MPTATRARNTGSRNRRGSGAVDLAAATQATSSQQSRRRKRSADEADAEAGRAPRRRRISTERIEEIDLANDEALSAEEEPLQQQQRDAIKQQQSEQDEGPQKIGKRQCIICMEKFTNCTATSCGHFYCHECLTQALMTGEKSSDRGIGTCPVCRKPLSRTNKKKMDVIPIQFMKQSQFTKNQQKRGLAG</sequence>
<dbReference type="SUPFAM" id="SSF57850">
    <property type="entry name" value="RING/U-box"/>
    <property type="match status" value="1"/>
</dbReference>
<evidence type="ECO:0000256" key="2">
    <source>
        <dbReference type="ARBA" id="ARBA00022771"/>
    </source>
</evidence>
<reference evidence="7" key="1">
    <citation type="submission" date="2021-12" db="EMBL/GenBank/DDBJ databases">
        <authorList>
            <person name="Zaccaron A."/>
            <person name="Stergiopoulos I."/>
        </authorList>
    </citation>
    <scope>NUCLEOTIDE SEQUENCE</scope>
    <source>
        <strain evidence="7">Race5_Kim</strain>
    </source>
</reference>
<accession>A0A9Q8LBA8</accession>
<dbReference type="InterPro" id="IPR013083">
    <property type="entry name" value="Znf_RING/FYVE/PHD"/>
</dbReference>
<dbReference type="GO" id="GO:0006511">
    <property type="term" value="P:ubiquitin-dependent protein catabolic process"/>
    <property type="evidence" value="ECO:0007669"/>
    <property type="project" value="TreeGrafter"/>
</dbReference>
<evidence type="ECO:0000313" key="7">
    <source>
        <dbReference type="EMBL" id="UJO14272.1"/>
    </source>
</evidence>
<keyword evidence="1" id="KW-0479">Metal-binding</keyword>
<keyword evidence="2 4" id="KW-0863">Zinc-finger</keyword>
<protein>
    <recommendedName>
        <fullName evidence="6">RING-type domain-containing protein</fullName>
    </recommendedName>
</protein>
<dbReference type="GO" id="GO:0032183">
    <property type="term" value="F:SUMO binding"/>
    <property type="evidence" value="ECO:0007669"/>
    <property type="project" value="TreeGrafter"/>
</dbReference>
<proteinExistence type="predicted"/>
<evidence type="ECO:0000256" key="5">
    <source>
        <dbReference type="SAM" id="MobiDB-lite"/>
    </source>
</evidence>
<dbReference type="Proteomes" id="UP000756132">
    <property type="component" value="Chromosome 2"/>
</dbReference>
<organism evidence="7 8">
    <name type="scientific">Passalora fulva</name>
    <name type="common">Tomato leaf mold</name>
    <name type="synonym">Cladosporium fulvum</name>
    <dbReference type="NCBI Taxonomy" id="5499"/>
    <lineage>
        <taxon>Eukaryota</taxon>
        <taxon>Fungi</taxon>
        <taxon>Dikarya</taxon>
        <taxon>Ascomycota</taxon>
        <taxon>Pezizomycotina</taxon>
        <taxon>Dothideomycetes</taxon>
        <taxon>Dothideomycetidae</taxon>
        <taxon>Mycosphaerellales</taxon>
        <taxon>Mycosphaerellaceae</taxon>
        <taxon>Fulvia</taxon>
    </lineage>
</organism>
<evidence type="ECO:0000256" key="3">
    <source>
        <dbReference type="ARBA" id="ARBA00022833"/>
    </source>
</evidence>
<evidence type="ECO:0000256" key="1">
    <source>
        <dbReference type="ARBA" id="ARBA00022723"/>
    </source>
</evidence>
<dbReference type="InterPro" id="IPR001841">
    <property type="entry name" value="Znf_RING"/>
</dbReference>
<gene>
    <name evidence="7" type="ORF">CLAFUR5_03538</name>
</gene>
<dbReference type="InterPro" id="IPR049627">
    <property type="entry name" value="SLX8"/>
</dbReference>
<dbReference type="GO" id="GO:0033768">
    <property type="term" value="C:SUMO-targeted ubiquitin ligase complex"/>
    <property type="evidence" value="ECO:0007669"/>
    <property type="project" value="TreeGrafter"/>
</dbReference>
<name>A0A9Q8LBA8_PASFU</name>
<dbReference type="GO" id="GO:0008270">
    <property type="term" value="F:zinc ion binding"/>
    <property type="evidence" value="ECO:0007669"/>
    <property type="project" value="UniProtKB-KW"/>
</dbReference>
<dbReference type="GO" id="GO:0140082">
    <property type="term" value="F:SUMO-ubiquitin ligase activity"/>
    <property type="evidence" value="ECO:0007669"/>
    <property type="project" value="TreeGrafter"/>
</dbReference>
<keyword evidence="8" id="KW-1185">Reference proteome</keyword>
<dbReference type="Pfam" id="PF13639">
    <property type="entry name" value="zf-RING_2"/>
    <property type="match status" value="1"/>
</dbReference>
<dbReference type="GO" id="GO:0061630">
    <property type="term" value="F:ubiquitin protein ligase activity"/>
    <property type="evidence" value="ECO:0007669"/>
    <property type="project" value="InterPro"/>
</dbReference>
<feature type="compositionally biased region" description="Acidic residues" evidence="5">
    <location>
        <begin position="66"/>
        <end position="80"/>
    </location>
</feature>
<dbReference type="GeneID" id="71983416"/>
<dbReference type="PROSITE" id="PS50089">
    <property type="entry name" value="ZF_RING_2"/>
    <property type="match status" value="1"/>
</dbReference>
<dbReference type="OrthoDB" id="6270329at2759"/>
<evidence type="ECO:0000256" key="4">
    <source>
        <dbReference type="PROSITE-ProRule" id="PRU00175"/>
    </source>
</evidence>
<evidence type="ECO:0000313" key="8">
    <source>
        <dbReference type="Proteomes" id="UP000756132"/>
    </source>
</evidence>
<feature type="compositionally biased region" description="Low complexity" evidence="5">
    <location>
        <begin position="1"/>
        <end position="34"/>
    </location>
</feature>
<dbReference type="Gene3D" id="3.30.40.10">
    <property type="entry name" value="Zinc/RING finger domain, C3HC4 (zinc finger)"/>
    <property type="match status" value="1"/>
</dbReference>
<feature type="compositionally biased region" description="Low complexity" evidence="5">
    <location>
        <begin position="82"/>
        <end position="93"/>
    </location>
</feature>
<dbReference type="SMART" id="SM00184">
    <property type="entry name" value="RING"/>
    <property type="match status" value="1"/>
</dbReference>
<keyword evidence="3" id="KW-0862">Zinc</keyword>
<dbReference type="AlphaFoldDB" id="A0A9Q8LBA8"/>
<feature type="region of interest" description="Disordered" evidence="5">
    <location>
        <begin position="1"/>
        <end position="103"/>
    </location>
</feature>